<dbReference type="OrthoDB" id="1063044at2759"/>
<evidence type="ECO:0000256" key="5">
    <source>
        <dbReference type="ARBA" id="ARBA00023163"/>
    </source>
</evidence>
<comment type="subcellular location">
    <subcellularLocation>
        <location evidence="1">Nucleus</location>
    </subcellularLocation>
</comment>
<feature type="domain" description="TF-B3" evidence="8">
    <location>
        <begin position="456"/>
        <end position="552"/>
    </location>
</feature>
<name>A0A8X7NTM0_BRACI</name>
<dbReference type="Pfam" id="PF02362">
    <property type="entry name" value="B3"/>
    <property type="match status" value="5"/>
</dbReference>
<feature type="region of interest" description="Disordered" evidence="7">
    <location>
        <begin position="392"/>
        <end position="411"/>
    </location>
</feature>
<dbReference type="SMART" id="SM01019">
    <property type="entry name" value="B3"/>
    <property type="match status" value="5"/>
</dbReference>
<keyword evidence="4" id="KW-0238">DNA-binding</keyword>
<protein>
    <recommendedName>
        <fullName evidence="8">TF-B3 domain-containing protein</fullName>
    </recommendedName>
</protein>
<feature type="compositionally biased region" description="Polar residues" evidence="7">
    <location>
        <begin position="717"/>
        <end position="729"/>
    </location>
</feature>
<evidence type="ECO:0000313" key="10">
    <source>
        <dbReference type="Proteomes" id="UP000886595"/>
    </source>
</evidence>
<reference evidence="9 10" key="1">
    <citation type="submission" date="2020-02" db="EMBL/GenBank/DDBJ databases">
        <authorList>
            <person name="Ma Q."/>
            <person name="Huang Y."/>
            <person name="Song X."/>
            <person name="Pei D."/>
        </authorList>
    </citation>
    <scope>NUCLEOTIDE SEQUENCE [LARGE SCALE GENOMIC DNA]</scope>
    <source>
        <strain evidence="9">Sxm20200214</strain>
        <tissue evidence="9">Leaf</tissue>
    </source>
</reference>
<evidence type="ECO:0000256" key="4">
    <source>
        <dbReference type="ARBA" id="ARBA00023125"/>
    </source>
</evidence>
<dbReference type="AlphaFoldDB" id="A0A8X7NTM0"/>
<feature type="region of interest" description="Disordered" evidence="7">
    <location>
        <begin position="678"/>
        <end position="741"/>
    </location>
</feature>
<keyword evidence="5" id="KW-0804">Transcription</keyword>
<keyword evidence="2" id="KW-0677">Repeat</keyword>
<dbReference type="SUPFAM" id="SSF101936">
    <property type="entry name" value="DNA-binding pseudobarrel domain"/>
    <property type="match status" value="5"/>
</dbReference>
<dbReference type="PANTHER" id="PTHR31674">
    <property type="entry name" value="B3 DOMAIN-CONTAINING PROTEIN REM-LIKE 3-RELATED"/>
    <property type="match status" value="1"/>
</dbReference>
<evidence type="ECO:0000256" key="2">
    <source>
        <dbReference type="ARBA" id="ARBA00022737"/>
    </source>
</evidence>
<proteinExistence type="predicted"/>
<dbReference type="InterPro" id="IPR015300">
    <property type="entry name" value="DNA-bd_pseudobarrel_sf"/>
</dbReference>
<accession>A0A8X7NTM0</accession>
<evidence type="ECO:0000259" key="8">
    <source>
        <dbReference type="PROSITE" id="PS50863"/>
    </source>
</evidence>
<keyword evidence="3" id="KW-0805">Transcription regulation</keyword>
<feature type="compositionally biased region" description="Acidic residues" evidence="7">
    <location>
        <begin position="396"/>
        <end position="411"/>
    </location>
</feature>
<feature type="domain" description="TF-B3" evidence="8">
    <location>
        <begin position="575"/>
        <end position="671"/>
    </location>
</feature>
<dbReference type="PANTHER" id="PTHR31674:SF75">
    <property type="entry name" value="TF-B3 DOMAIN-CONTAINING PROTEIN"/>
    <property type="match status" value="1"/>
</dbReference>
<dbReference type="Gene3D" id="2.40.330.10">
    <property type="entry name" value="DNA-binding pseudobarrel domain"/>
    <property type="match status" value="4"/>
</dbReference>
<feature type="domain" description="TF-B3" evidence="8">
    <location>
        <begin position="290"/>
        <end position="382"/>
    </location>
</feature>
<evidence type="ECO:0000256" key="7">
    <source>
        <dbReference type="SAM" id="MobiDB-lite"/>
    </source>
</evidence>
<dbReference type="GO" id="GO:0005634">
    <property type="term" value="C:nucleus"/>
    <property type="evidence" value="ECO:0007669"/>
    <property type="project" value="UniProtKB-SubCell"/>
</dbReference>
<gene>
    <name evidence="9" type="ORF">Bca52824_091258</name>
</gene>
<evidence type="ECO:0000256" key="1">
    <source>
        <dbReference type="ARBA" id="ARBA00004123"/>
    </source>
</evidence>
<evidence type="ECO:0000256" key="6">
    <source>
        <dbReference type="ARBA" id="ARBA00023242"/>
    </source>
</evidence>
<dbReference type="EMBL" id="JAAMPC010001589">
    <property type="protein sequence ID" value="KAG2239899.1"/>
    <property type="molecule type" value="Genomic_DNA"/>
</dbReference>
<organism evidence="9 10">
    <name type="scientific">Brassica carinata</name>
    <name type="common">Ethiopian mustard</name>
    <name type="synonym">Abyssinian cabbage</name>
    <dbReference type="NCBI Taxonomy" id="52824"/>
    <lineage>
        <taxon>Eukaryota</taxon>
        <taxon>Viridiplantae</taxon>
        <taxon>Streptophyta</taxon>
        <taxon>Embryophyta</taxon>
        <taxon>Tracheophyta</taxon>
        <taxon>Spermatophyta</taxon>
        <taxon>Magnoliopsida</taxon>
        <taxon>eudicotyledons</taxon>
        <taxon>Gunneridae</taxon>
        <taxon>Pentapetalae</taxon>
        <taxon>rosids</taxon>
        <taxon>malvids</taxon>
        <taxon>Brassicales</taxon>
        <taxon>Brassicaceae</taxon>
        <taxon>Brassiceae</taxon>
        <taxon>Brassica</taxon>
    </lineage>
</organism>
<feature type="domain" description="TF-B3" evidence="8">
    <location>
        <begin position="11"/>
        <end position="103"/>
    </location>
</feature>
<feature type="compositionally biased region" description="Basic and acidic residues" evidence="7">
    <location>
        <begin position="258"/>
        <end position="271"/>
    </location>
</feature>
<keyword evidence="10" id="KW-1185">Reference proteome</keyword>
<dbReference type="InterPro" id="IPR039218">
    <property type="entry name" value="REM_fam"/>
</dbReference>
<dbReference type="PROSITE" id="PS50863">
    <property type="entry name" value="B3"/>
    <property type="match status" value="5"/>
</dbReference>
<feature type="compositionally biased region" description="Basic and acidic residues" evidence="7">
    <location>
        <begin position="688"/>
        <end position="698"/>
    </location>
</feature>
<keyword evidence="6" id="KW-0539">Nucleus</keyword>
<comment type="caution">
    <text evidence="9">The sequence shown here is derived from an EMBL/GenBank/DDBJ whole genome shotgun (WGS) entry which is preliminary data.</text>
</comment>
<feature type="domain" description="TF-B3" evidence="8">
    <location>
        <begin position="137"/>
        <end position="237"/>
    </location>
</feature>
<dbReference type="GO" id="GO:0003677">
    <property type="term" value="F:DNA binding"/>
    <property type="evidence" value="ECO:0007669"/>
    <property type="project" value="UniProtKB-KW"/>
</dbReference>
<dbReference type="Proteomes" id="UP000886595">
    <property type="component" value="Unassembled WGS sequence"/>
</dbReference>
<evidence type="ECO:0000313" key="9">
    <source>
        <dbReference type="EMBL" id="KAG2239899.1"/>
    </source>
</evidence>
<sequence>MVNASLLSPATPHFFQPLLSHSKSHLNIPAKFFSGHIEGKQEGKTVTLRSDASEKTWKVEMKGQRLTQGWKEFVEAHALRVGDFVVFRLERDMLFNVTALGSSYCEIRYTPSGSRRQEEEEESVGTEKEVEKNLTRFVTLTPTSSSFETGKQHLPANFTRGNGLIKPGKIIMVDKKGDEWVMELKVGKTNVSIMYMYIMSRNGWRIFCDVNEVRAGESLTLELIRGGESPMLKFCSEMEQAPFEAEACAHKRAKWSQEIREKTTEEGEPSHRARASNKTNANQENLQNKQPCSVSDLLTEVKHSVMIPDSFVSNHLKGNIQSTKLKLTSDASDRTWEVELDGQRFARGWKHFSDHHCVRSDDVLSFRQDGDMVFHVTPFGRRFTQQIQFISSTSEASDDDDEHNIFDDDVYDDEDIGDEDVGYDDDATSEEELYPNKTLSKKRARTETECSSENTYLVAHATPSSLNRNHMYLPSKFARANGLNNRQCEIDLRNEHGKSWTLDLTHHKSTGQAFVRNGWTSFCKANGIKAESFRRFKFVQTGTKPVLQLCPNTEGDDEIEAEDCSEPASMNQNKIVALELKPYMFKSGRVRVPASFGRANGINEAGKITIVNKDGIEWKLHLGNMKGRELFYIRGLRNCFVANGIKKIGDSFTLEAIRGGPNPILKICSKEASCDGYKTPQPRMIQASRDEEEKETKVQKKARVSAVGGPSHRTRASNRSSAGPSNLQPKQPPQPCSTSDQVAKVKQSVVDALTDVRQFRSELEVKERNLEAALLEIDVLGSSNAAALIARWRRQLQKENPLTPLTSPVPEHGDLSVTHQLAKLRQRIVDTLTSVRPFRSELDSKEQYILTSLRTVSV</sequence>
<dbReference type="FunFam" id="2.40.330.10:FF:000009">
    <property type="entry name" value="Transcriptional factor B3 family protein"/>
    <property type="match status" value="1"/>
</dbReference>
<dbReference type="CDD" id="cd10017">
    <property type="entry name" value="B3_DNA"/>
    <property type="match status" value="4"/>
</dbReference>
<dbReference type="InterPro" id="IPR003340">
    <property type="entry name" value="B3_DNA-bd"/>
</dbReference>
<evidence type="ECO:0000256" key="3">
    <source>
        <dbReference type="ARBA" id="ARBA00023015"/>
    </source>
</evidence>
<feature type="region of interest" description="Disordered" evidence="7">
    <location>
        <begin position="258"/>
        <end position="287"/>
    </location>
</feature>
<feature type="compositionally biased region" description="Polar residues" evidence="7">
    <location>
        <begin position="276"/>
        <end position="287"/>
    </location>
</feature>